<feature type="compositionally biased region" description="Low complexity" evidence="3">
    <location>
        <begin position="188"/>
        <end position="204"/>
    </location>
</feature>
<evidence type="ECO:0000313" key="6">
    <source>
        <dbReference type="Proteomes" id="UP000233837"/>
    </source>
</evidence>
<evidence type="ECO:0000313" key="5">
    <source>
        <dbReference type="EMBL" id="PKU76907.1"/>
    </source>
</evidence>
<feature type="compositionally biased region" description="Polar residues" evidence="3">
    <location>
        <begin position="257"/>
        <end position="271"/>
    </location>
</feature>
<dbReference type="EMBL" id="KZ502537">
    <property type="protein sequence ID" value="PKU76907.1"/>
    <property type="molecule type" value="Genomic_DNA"/>
</dbReference>
<dbReference type="InterPro" id="IPR000504">
    <property type="entry name" value="RRM_dom"/>
</dbReference>
<dbReference type="PANTHER" id="PTHR48029">
    <property type="entry name" value="NUCLEOLAR PROTEIN 8"/>
    <property type="match status" value="1"/>
</dbReference>
<dbReference type="InterPro" id="IPR012677">
    <property type="entry name" value="Nucleotide-bd_a/b_plait_sf"/>
</dbReference>
<feature type="compositionally biased region" description="Low complexity" evidence="3">
    <location>
        <begin position="234"/>
        <end position="245"/>
    </location>
</feature>
<dbReference type="Proteomes" id="UP000233837">
    <property type="component" value="Unassembled WGS sequence"/>
</dbReference>
<reference evidence="5 6" key="1">
    <citation type="journal article" date="2016" name="Sci. Rep.">
        <title>The Dendrobium catenatum Lindl. genome sequence provides insights into polysaccharide synthase, floral development and adaptive evolution.</title>
        <authorList>
            <person name="Zhang G.Q."/>
            <person name="Xu Q."/>
            <person name="Bian C."/>
            <person name="Tsai W.C."/>
            <person name="Yeh C.M."/>
            <person name="Liu K.W."/>
            <person name="Yoshida K."/>
            <person name="Zhang L.S."/>
            <person name="Chang S.B."/>
            <person name="Chen F."/>
            <person name="Shi Y."/>
            <person name="Su Y.Y."/>
            <person name="Zhang Y.Q."/>
            <person name="Chen L.J."/>
            <person name="Yin Y."/>
            <person name="Lin M."/>
            <person name="Huang H."/>
            <person name="Deng H."/>
            <person name="Wang Z.W."/>
            <person name="Zhu S.L."/>
            <person name="Zhao X."/>
            <person name="Deng C."/>
            <person name="Niu S.C."/>
            <person name="Huang J."/>
            <person name="Wang M."/>
            <person name="Liu G.H."/>
            <person name="Yang H.J."/>
            <person name="Xiao X.J."/>
            <person name="Hsiao Y.Y."/>
            <person name="Wu W.L."/>
            <person name="Chen Y.Y."/>
            <person name="Mitsuda N."/>
            <person name="Ohme-Takagi M."/>
            <person name="Luo Y.B."/>
            <person name="Van de Peer Y."/>
            <person name="Liu Z.J."/>
        </authorList>
    </citation>
    <scope>NUCLEOTIDE SEQUENCE [LARGE SCALE GENOMIC DNA]</scope>
    <source>
        <tissue evidence="5">The whole plant</tissue>
    </source>
</reference>
<dbReference type="SMART" id="SM00360">
    <property type="entry name" value="RRM"/>
    <property type="match status" value="1"/>
</dbReference>
<feature type="domain" description="RRM" evidence="4">
    <location>
        <begin position="90"/>
        <end position="162"/>
    </location>
</feature>
<dbReference type="PROSITE" id="PS50102">
    <property type="entry name" value="RRM"/>
    <property type="match status" value="1"/>
</dbReference>
<feature type="compositionally biased region" description="Polar residues" evidence="3">
    <location>
        <begin position="209"/>
        <end position="233"/>
    </location>
</feature>
<accession>A0A2I0WMM1</accession>
<dbReference type="Pfam" id="PF00076">
    <property type="entry name" value="RRM_1"/>
    <property type="match status" value="1"/>
</dbReference>
<keyword evidence="1 2" id="KW-0694">RNA-binding</keyword>
<dbReference type="InterPro" id="IPR035979">
    <property type="entry name" value="RBD_domain_sf"/>
</dbReference>
<gene>
    <name evidence="5" type="primary">RBG6</name>
    <name evidence="5" type="ORF">MA16_Dca001513</name>
</gene>
<dbReference type="STRING" id="906689.A0A2I0WMM1"/>
<feature type="compositionally biased region" description="Polar residues" evidence="3">
    <location>
        <begin position="177"/>
        <end position="187"/>
    </location>
</feature>
<dbReference type="AlphaFoldDB" id="A0A2I0WMM1"/>
<evidence type="ECO:0000256" key="2">
    <source>
        <dbReference type="PROSITE-ProRule" id="PRU00176"/>
    </source>
</evidence>
<protein>
    <submittedName>
        <fullName evidence="5">Glycine-rich RNA-binding protein 6, mitochondrial</fullName>
    </submittedName>
</protein>
<feature type="compositionally biased region" description="Polar residues" evidence="3">
    <location>
        <begin position="283"/>
        <end position="300"/>
    </location>
</feature>
<dbReference type="PANTHER" id="PTHR48029:SF1">
    <property type="entry name" value="NUCLEOLAR PROTEIN 8"/>
    <property type="match status" value="1"/>
</dbReference>
<feature type="compositionally biased region" description="Low complexity" evidence="3">
    <location>
        <begin position="304"/>
        <end position="319"/>
    </location>
</feature>
<dbReference type="Gene3D" id="3.30.70.330">
    <property type="match status" value="1"/>
</dbReference>
<name>A0A2I0WMM1_9ASPA</name>
<evidence type="ECO:0000256" key="3">
    <source>
        <dbReference type="SAM" id="MobiDB-lite"/>
    </source>
</evidence>
<evidence type="ECO:0000259" key="4">
    <source>
        <dbReference type="PROSITE" id="PS50102"/>
    </source>
</evidence>
<dbReference type="GO" id="GO:0003723">
    <property type="term" value="F:RNA binding"/>
    <property type="evidence" value="ECO:0007669"/>
    <property type="project" value="UniProtKB-UniRule"/>
</dbReference>
<feature type="region of interest" description="Disordered" evidence="3">
    <location>
        <begin position="161"/>
        <end position="327"/>
    </location>
</feature>
<sequence length="327" mass="35579">MEEDLILRGTIQTLPFRLKSLESFSFNPGVTNFSLPNGRAGHLYGHNSLISFVGIDLDSCELLLQKLYLPQHGFCGDGAKTLMTGPPDEGLSKRTTSEGLREAFSKFGNVVNARVVTDRVSGYSKGFGFVRYGTIEEAAEGIKGMDGKFLDGWVIFAEYAKPRPPPPSQAQPSQPPLNVSSSPPINHTTQTTQSWSTYQSTQASEPLPSHSNHTSQETQTPSNYSYRSTQTLQSPPSYNSNYSSEVPPPPSSFPSVRASNYSQDSESQLGYSGSPPPSMYAPQASQPPNYQPSSHVSAPTFNFPPQDSNPENPSSQSSSCRHQQTEA</sequence>
<proteinExistence type="predicted"/>
<feature type="compositionally biased region" description="Pro residues" evidence="3">
    <location>
        <begin position="162"/>
        <end position="175"/>
    </location>
</feature>
<reference evidence="5 6" key="2">
    <citation type="journal article" date="2017" name="Nature">
        <title>The Apostasia genome and the evolution of orchids.</title>
        <authorList>
            <person name="Zhang G.Q."/>
            <person name="Liu K.W."/>
            <person name="Li Z."/>
            <person name="Lohaus R."/>
            <person name="Hsiao Y.Y."/>
            <person name="Niu S.C."/>
            <person name="Wang J.Y."/>
            <person name="Lin Y.C."/>
            <person name="Xu Q."/>
            <person name="Chen L.J."/>
            <person name="Yoshida K."/>
            <person name="Fujiwara S."/>
            <person name="Wang Z.W."/>
            <person name="Zhang Y.Q."/>
            <person name="Mitsuda N."/>
            <person name="Wang M."/>
            <person name="Liu G.H."/>
            <person name="Pecoraro L."/>
            <person name="Huang H.X."/>
            <person name="Xiao X.J."/>
            <person name="Lin M."/>
            <person name="Wu X.Y."/>
            <person name="Wu W.L."/>
            <person name="Chen Y.Y."/>
            <person name="Chang S.B."/>
            <person name="Sakamoto S."/>
            <person name="Ohme-Takagi M."/>
            <person name="Yagi M."/>
            <person name="Zeng S.J."/>
            <person name="Shen C.Y."/>
            <person name="Yeh C.M."/>
            <person name="Luo Y.B."/>
            <person name="Tsai W.C."/>
            <person name="Van de Peer Y."/>
            <person name="Liu Z.J."/>
        </authorList>
    </citation>
    <scope>NUCLEOTIDE SEQUENCE [LARGE SCALE GENOMIC DNA]</scope>
    <source>
        <tissue evidence="5">The whole plant</tissue>
    </source>
</reference>
<keyword evidence="6" id="KW-1185">Reference proteome</keyword>
<organism evidence="5 6">
    <name type="scientific">Dendrobium catenatum</name>
    <dbReference type="NCBI Taxonomy" id="906689"/>
    <lineage>
        <taxon>Eukaryota</taxon>
        <taxon>Viridiplantae</taxon>
        <taxon>Streptophyta</taxon>
        <taxon>Embryophyta</taxon>
        <taxon>Tracheophyta</taxon>
        <taxon>Spermatophyta</taxon>
        <taxon>Magnoliopsida</taxon>
        <taxon>Liliopsida</taxon>
        <taxon>Asparagales</taxon>
        <taxon>Orchidaceae</taxon>
        <taxon>Epidendroideae</taxon>
        <taxon>Malaxideae</taxon>
        <taxon>Dendrobiinae</taxon>
        <taxon>Dendrobium</taxon>
    </lineage>
</organism>
<dbReference type="SUPFAM" id="SSF54928">
    <property type="entry name" value="RNA-binding domain, RBD"/>
    <property type="match status" value="1"/>
</dbReference>
<evidence type="ECO:0000256" key="1">
    <source>
        <dbReference type="ARBA" id="ARBA00022884"/>
    </source>
</evidence>